<reference evidence="8" key="1">
    <citation type="submission" date="2015-06" db="UniProtKB">
        <authorList>
            <consortium name="EnsemblPlants"/>
        </authorList>
    </citation>
    <scope>IDENTIFICATION</scope>
</reference>
<evidence type="ECO:0000256" key="7">
    <source>
        <dbReference type="SAM" id="MobiDB-lite"/>
    </source>
</evidence>
<feature type="compositionally biased region" description="Polar residues" evidence="7">
    <location>
        <begin position="100"/>
        <end position="109"/>
    </location>
</feature>
<dbReference type="InterPro" id="IPR011687">
    <property type="entry name" value="Nop53/GLTSCR2"/>
</dbReference>
<feature type="compositionally biased region" description="Low complexity" evidence="7">
    <location>
        <begin position="57"/>
        <end position="68"/>
    </location>
</feature>
<evidence type="ECO:0000256" key="1">
    <source>
        <dbReference type="ARBA" id="ARBA00004604"/>
    </source>
</evidence>
<dbReference type="PANTHER" id="PTHR14211">
    <property type="entry name" value="GLIOMA SUPPRESSOR CANDIDATE REGION GENE 2"/>
    <property type="match status" value="1"/>
</dbReference>
<dbReference type="PANTHER" id="PTHR14211:SF7">
    <property type="entry name" value="RIBOSOME BIOGENESIS PROTEIN NOP53"/>
    <property type="match status" value="1"/>
</dbReference>
<evidence type="ECO:0000256" key="4">
    <source>
        <dbReference type="ARBA" id="ARBA00018339"/>
    </source>
</evidence>
<keyword evidence="6" id="KW-0539">Nucleus</keyword>
<dbReference type="EnsemblPlants" id="EMT19996">
    <property type="protein sequence ID" value="EMT19996"/>
    <property type="gene ID" value="F775_27440"/>
</dbReference>
<feature type="region of interest" description="Disordered" evidence="7">
    <location>
        <begin position="56"/>
        <end position="153"/>
    </location>
</feature>
<dbReference type="Gene3D" id="3.60.10.10">
    <property type="entry name" value="Endonuclease/exonuclease/phosphatase"/>
    <property type="match status" value="1"/>
</dbReference>
<feature type="region of interest" description="Disordered" evidence="7">
    <location>
        <begin position="246"/>
        <end position="271"/>
    </location>
</feature>
<accession>R7WBZ8</accession>
<proteinExistence type="inferred from homology"/>
<evidence type="ECO:0000256" key="6">
    <source>
        <dbReference type="ARBA" id="ARBA00023242"/>
    </source>
</evidence>
<dbReference type="GO" id="GO:0008097">
    <property type="term" value="F:5S rRNA binding"/>
    <property type="evidence" value="ECO:0007669"/>
    <property type="project" value="TreeGrafter"/>
</dbReference>
<evidence type="ECO:0000256" key="2">
    <source>
        <dbReference type="ARBA" id="ARBA00004642"/>
    </source>
</evidence>
<dbReference type="AlphaFoldDB" id="R7WBZ8"/>
<comment type="similarity">
    <text evidence="3">Belongs to the NOP53 family.</text>
</comment>
<evidence type="ECO:0000256" key="3">
    <source>
        <dbReference type="ARBA" id="ARBA00008838"/>
    </source>
</evidence>
<name>R7WBZ8_AEGTA</name>
<dbReference type="GO" id="GO:0000027">
    <property type="term" value="P:ribosomal large subunit assembly"/>
    <property type="evidence" value="ECO:0007669"/>
    <property type="project" value="TreeGrafter"/>
</dbReference>
<protein>
    <recommendedName>
        <fullName evidence="4">Ribosome biogenesis protein NOP53</fullName>
    </recommendedName>
</protein>
<sequence length="706" mass="80367">MGKAAKSSRKGKKAWRSNISTDDIDEFYEKQTRDAHAGAAAIPSLPSDSLFFVDKPASASTSSAATASDPPPKDVPVKRKIEKNREKVLHHESVLKRNPYIQTIPSSLMSKKDKKKFKKHAKKKELQESREEKSVPMEEDSAEKNLDIWGGDAKGAALPKKGMKRLKKNKSTTSVIPAVEVEPQGCSFNPPHEAHQDALALAVADEMRKIYTKELGPTPVPLTVLGQAVAEEDKFFLDAADDGDAAADGDVDAAEGDKDQDADALTGERKKTKRVTRVELNKRARRKERLRTEADAKKLEVFSKQIDSLPNILEEIAKEDKEKEEKRIRLTVAKQERLKSAPRRLGRHKNQEGEDVLSFALAYNMIVANTLFRKRESHLVTFSSGQHSSQIDFILSRREDRRACLDCKRDKRAKVARTKWWKLKGEVAQVFKERVIKEGPWEEGGDADNVWMKMATCIRKVASEEFGVSRGRRSEDKDTWWWNDDVQKAIKEKKDCFRRLYLYRSADNIEKSTMEAIFLSGMVFIDLEKAYDKIPRNVMWWALEKHKVPAKYITLIKDMYDNVVTSVRTSDVDTDDFPIKIGLHQGPPEAPVHSGRLKRAENVKRGRGRPYLTWEESVKRDLKDWSITKELAMDRVSPAPPVYLHPHPELIRFERAPVQVLLTEEISGSLRKLKGCCNLARDRYKSIEKRGMLAPNKKLRVKYAAC</sequence>
<feature type="compositionally biased region" description="Basic and acidic residues" evidence="7">
    <location>
        <begin position="255"/>
        <end position="269"/>
    </location>
</feature>
<evidence type="ECO:0000256" key="5">
    <source>
        <dbReference type="ARBA" id="ARBA00022517"/>
    </source>
</evidence>
<feature type="compositionally biased region" description="Basic residues" evidence="7">
    <location>
        <begin position="112"/>
        <end position="123"/>
    </location>
</feature>
<organism evidence="8">
    <name type="scientific">Aegilops tauschii</name>
    <name type="common">Tausch's goatgrass</name>
    <name type="synonym">Aegilops squarrosa</name>
    <dbReference type="NCBI Taxonomy" id="37682"/>
    <lineage>
        <taxon>Eukaryota</taxon>
        <taxon>Viridiplantae</taxon>
        <taxon>Streptophyta</taxon>
        <taxon>Embryophyta</taxon>
        <taxon>Tracheophyta</taxon>
        <taxon>Spermatophyta</taxon>
        <taxon>Magnoliopsida</taxon>
        <taxon>Liliopsida</taxon>
        <taxon>Poales</taxon>
        <taxon>Poaceae</taxon>
        <taxon>BOP clade</taxon>
        <taxon>Pooideae</taxon>
        <taxon>Triticodae</taxon>
        <taxon>Triticeae</taxon>
        <taxon>Triticinae</taxon>
        <taxon>Aegilops</taxon>
    </lineage>
</organism>
<feature type="compositionally biased region" description="Basic and acidic residues" evidence="7">
    <location>
        <begin position="124"/>
        <end position="146"/>
    </location>
</feature>
<keyword evidence="5" id="KW-0690">Ribosome biogenesis</keyword>
<dbReference type="GO" id="GO:0005654">
    <property type="term" value="C:nucleoplasm"/>
    <property type="evidence" value="ECO:0007669"/>
    <property type="project" value="UniProtKB-SubCell"/>
</dbReference>
<dbReference type="GO" id="GO:0006364">
    <property type="term" value="P:rRNA processing"/>
    <property type="evidence" value="ECO:0007669"/>
    <property type="project" value="TreeGrafter"/>
</dbReference>
<comment type="subcellular location">
    <subcellularLocation>
        <location evidence="1">Nucleus</location>
        <location evidence="1">Nucleolus</location>
    </subcellularLocation>
    <subcellularLocation>
        <location evidence="2">Nucleus</location>
        <location evidence="2">Nucleoplasm</location>
    </subcellularLocation>
</comment>
<dbReference type="InterPro" id="IPR036691">
    <property type="entry name" value="Endo/exonu/phosph_ase_sf"/>
</dbReference>
<evidence type="ECO:0000313" key="8">
    <source>
        <dbReference type="EnsemblPlants" id="EMT19996"/>
    </source>
</evidence>
<dbReference type="GO" id="GO:0005730">
    <property type="term" value="C:nucleolus"/>
    <property type="evidence" value="ECO:0007669"/>
    <property type="project" value="UniProtKB-SubCell"/>
</dbReference>
<feature type="compositionally biased region" description="Basic and acidic residues" evidence="7">
    <location>
        <begin position="71"/>
        <end position="95"/>
    </location>
</feature>
<dbReference type="Pfam" id="PF07767">
    <property type="entry name" value="Nop53"/>
    <property type="match status" value="2"/>
</dbReference>